<dbReference type="Pfam" id="PF02746">
    <property type="entry name" value="MR_MLE_N"/>
    <property type="match status" value="1"/>
</dbReference>
<dbReference type="OrthoDB" id="5168231at2"/>
<protein>
    <submittedName>
        <fullName evidence="2">Bifunctional D-altronate/D-mannonate dehydratase</fullName>
    </submittedName>
</protein>
<keyword evidence="3" id="KW-1185">Reference proteome</keyword>
<dbReference type="SUPFAM" id="SSF54826">
    <property type="entry name" value="Enolase N-terminal domain-like"/>
    <property type="match status" value="1"/>
</dbReference>
<feature type="domain" description="Mandelate racemase/muconate lactonizing enzyme C-terminal" evidence="1">
    <location>
        <begin position="130"/>
        <end position="259"/>
    </location>
</feature>
<dbReference type="InterPro" id="IPR013342">
    <property type="entry name" value="Mandelate_racemase_C"/>
</dbReference>
<evidence type="ECO:0000259" key="1">
    <source>
        <dbReference type="SMART" id="SM00922"/>
    </source>
</evidence>
<dbReference type="PANTHER" id="PTHR48080:SF6">
    <property type="entry name" value="STARVATION-SENSING PROTEIN RSPA"/>
    <property type="match status" value="1"/>
</dbReference>
<dbReference type="SFLD" id="SFLDS00001">
    <property type="entry name" value="Enolase"/>
    <property type="match status" value="1"/>
</dbReference>
<dbReference type="RefSeq" id="WP_129458473.1">
    <property type="nucleotide sequence ID" value="NZ_PPCV01000004.1"/>
</dbReference>
<dbReference type="GO" id="GO:0008927">
    <property type="term" value="F:mannonate dehydratase activity"/>
    <property type="evidence" value="ECO:0007669"/>
    <property type="project" value="UniProtKB-ARBA"/>
</dbReference>
<dbReference type="GO" id="GO:0009063">
    <property type="term" value="P:amino acid catabolic process"/>
    <property type="evidence" value="ECO:0007669"/>
    <property type="project" value="InterPro"/>
</dbReference>
<dbReference type="Gene3D" id="3.30.390.10">
    <property type="entry name" value="Enolase-like, N-terminal domain"/>
    <property type="match status" value="1"/>
</dbReference>
<dbReference type="PROSITE" id="PS00908">
    <property type="entry name" value="MR_MLE_1"/>
    <property type="match status" value="1"/>
</dbReference>
<dbReference type="NCBIfam" id="NF011654">
    <property type="entry name" value="PRK15072.1"/>
    <property type="match status" value="1"/>
</dbReference>
<dbReference type="EMBL" id="PPCV01000004">
    <property type="protein sequence ID" value="RXW32264.1"/>
    <property type="molecule type" value="Genomic_DNA"/>
</dbReference>
<comment type="caution">
    <text evidence="2">The sequence shown here is derived from an EMBL/GenBank/DDBJ whole genome shotgun (WGS) entry which is preliminary data.</text>
</comment>
<dbReference type="InterPro" id="IPR029017">
    <property type="entry name" value="Enolase-like_N"/>
</dbReference>
<evidence type="ECO:0000313" key="3">
    <source>
        <dbReference type="Proteomes" id="UP000290624"/>
    </source>
</evidence>
<dbReference type="SUPFAM" id="SSF51604">
    <property type="entry name" value="Enolase C-terminal domain-like"/>
    <property type="match status" value="1"/>
</dbReference>
<dbReference type="Proteomes" id="UP000290624">
    <property type="component" value="Unassembled WGS sequence"/>
</dbReference>
<accession>A0A4Q2EIM7</accession>
<dbReference type="NCBIfam" id="NF043051">
    <property type="entry name" value="ManoateDhtManD"/>
    <property type="match status" value="1"/>
</dbReference>
<sequence length="404" mass="44456">MADRIERVEVLVASPTRNYVTLRVTTADGIVGLGDATVNGRELAVASYLRDHVGPLLIGMDPSRIEDTWQYLYRGVYWRRGPVTMAAIGAIDMALWDILGKRAQMPVYQLLGGRVRDAIPYYSHAFGWDIPALLDSVREHQERGETYIRVQSGVPGLDKVYGVSKDPNYEPAGRGARPSEEHFDPGAYMRHLPKVLTAVRELVGPDVKLLHDAHHRLTPIQAARLAKSVEEFDLFWLEDVTPAEDQEAFRLVRNASTTPLAVGEVFNTIWDCQRLIEERLIDYIRTAIVHVGGISHARKVFALAEVHGVKAGPHGPSDVSPIALAASIHMAAATHNWGVQEYMGYPAQVHEAFPHAWSAADGMLQPGDAPGLGVDLDESILAASPYVPAYLPTARTLDGAVLDW</sequence>
<dbReference type="InterPro" id="IPR018110">
    <property type="entry name" value="Mandel_Rmase/mucon_lact_enz_CS"/>
</dbReference>
<dbReference type="InterPro" id="IPR036849">
    <property type="entry name" value="Enolase-like_C_sf"/>
</dbReference>
<evidence type="ECO:0000313" key="2">
    <source>
        <dbReference type="EMBL" id="RXW32264.1"/>
    </source>
</evidence>
<dbReference type="InterPro" id="IPR029065">
    <property type="entry name" value="Enolase_C-like"/>
</dbReference>
<dbReference type="GO" id="GO:0000287">
    <property type="term" value="F:magnesium ion binding"/>
    <property type="evidence" value="ECO:0007669"/>
    <property type="project" value="UniProtKB-ARBA"/>
</dbReference>
<dbReference type="AlphaFoldDB" id="A0A4Q2EIM7"/>
<dbReference type="Pfam" id="PF13378">
    <property type="entry name" value="MR_MLE_C"/>
    <property type="match status" value="1"/>
</dbReference>
<organism evidence="2 3">
    <name type="scientific">Propioniciclava flava</name>
    <dbReference type="NCBI Taxonomy" id="2072026"/>
    <lineage>
        <taxon>Bacteria</taxon>
        <taxon>Bacillati</taxon>
        <taxon>Actinomycetota</taxon>
        <taxon>Actinomycetes</taxon>
        <taxon>Propionibacteriales</taxon>
        <taxon>Propionibacteriaceae</taxon>
        <taxon>Propioniciclava</taxon>
    </lineage>
</organism>
<gene>
    <name evidence="2" type="ORF">C1706_06785</name>
</gene>
<dbReference type="GO" id="GO:0016052">
    <property type="term" value="P:carbohydrate catabolic process"/>
    <property type="evidence" value="ECO:0007669"/>
    <property type="project" value="UniProtKB-ARBA"/>
</dbReference>
<dbReference type="SMART" id="SM00922">
    <property type="entry name" value="MR_MLE"/>
    <property type="match status" value="1"/>
</dbReference>
<dbReference type="Gene3D" id="3.20.20.120">
    <property type="entry name" value="Enolase-like C-terminal domain"/>
    <property type="match status" value="1"/>
</dbReference>
<dbReference type="SFLD" id="SFLDG00033">
    <property type="entry name" value="mannonate_dehydratase"/>
    <property type="match status" value="1"/>
</dbReference>
<reference evidence="2 3" key="1">
    <citation type="submission" date="2018-01" db="EMBL/GenBank/DDBJ databases">
        <title>Lactibacter flavus gen. nov., sp. nov., a novel bacterium of the family Propionibacteriaceae isolated from raw milk and dairy products.</title>
        <authorList>
            <person name="Wenning M."/>
            <person name="Breitenwieser F."/>
            <person name="Huptas C."/>
            <person name="von Neubeck M."/>
            <person name="Busse H.-J."/>
            <person name="Scherer S."/>
        </authorList>
    </citation>
    <scope>NUCLEOTIDE SEQUENCE [LARGE SCALE GENOMIC DNA]</scope>
    <source>
        <strain evidence="2 3">VG341</strain>
    </source>
</reference>
<name>A0A4Q2EIM7_9ACTN</name>
<dbReference type="InterPro" id="IPR013341">
    <property type="entry name" value="Mandelate_racemase_N_dom"/>
</dbReference>
<dbReference type="InterPro" id="IPR034589">
    <property type="entry name" value="D-mannonate_dehydratase-like"/>
</dbReference>
<dbReference type="InterPro" id="IPR034593">
    <property type="entry name" value="DgoD-like"/>
</dbReference>
<dbReference type="PANTHER" id="PTHR48080">
    <property type="entry name" value="D-GALACTONATE DEHYDRATASE-RELATED"/>
    <property type="match status" value="1"/>
</dbReference>
<proteinExistence type="predicted"/>